<dbReference type="InterPro" id="IPR001382">
    <property type="entry name" value="Glyco_hydro_47"/>
</dbReference>
<proteinExistence type="inferred from homology"/>
<feature type="transmembrane region" description="Helical" evidence="12">
    <location>
        <begin position="7"/>
        <end position="27"/>
    </location>
</feature>
<keyword evidence="12" id="KW-0812">Transmembrane</keyword>
<evidence type="ECO:0000313" key="14">
    <source>
        <dbReference type="EMBL" id="KJX93702.1"/>
    </source>
</evidence>
<feature type="active site" description="Proton donor" evidence="7">
    <location>
        <position position="440"/>
    </location>
</feature>
<keyword evidence="12" id="KW-0472">Membrane</keyword>
<keyword evidence="8" id="KW-0479">Metal-binding</keyword>
<feature type="active site" description="Proton donor" evidence="7">
    <location>
        <position position="187"/>
    </location>
</feature>
<comment type="similarity">
    <text evidence="3 11">Belongs to the glycosyl hydrolase 47 family.</text>
</comment>
<feature type="disulfide bond" evidence="9">
    <location>
        <begin position="397"/>
        <end position="426"/>
    </location>
</feature>
<keyword evidence="5 10" id="KW-0647">Proteasome</keyword>
<dbReference type="GO" id="GO:0005975">
    <property type="term" value="P:carbohydrate metabolic process"/>
    <property type="evidence" value="ECO:0007669"/>
    <property type="project" value="InterPro"/>
</dbReference>
<feature type="active site" evidence="7">
    <location>
        <position position="504"/>
    </location>
</feature>
<dbReference type="SUPFAM" id="SSF48225">
    <property type="entry name" value="Seven-hairpin glycosidases"/>
    <property type="match status" value="1"/>
</dbReference>
<gene>
    <name evidence="14" type="ORF">TI39_contig4268g00022</name>
</gene>
<evidence type="ECO:0000313" key="15">
    <source>
        <dbReference type="Proteomes" id="UP000033647"/>
    </source>
</evidence>
<dbReference type="OrthoDB" id="8118055at2759"/>
<evidence type="ECO:0000256" key="9">
    <source>
        <dbReference type="PIRSR" id="PIRSR601382-3"/>
    </source>
</evidence>
<evidence type="ECO:0000256" key="5">
    <source>
        <dbReference type="ARBA" id="ARBA00022942"/>
    </source>
</evidence>
<dbReference type="InterPro" id="IPR050749">
    <property type="entry name" value="Glycosyl_Hydrolase_47"/>
</dbReference>
<dbReference type="InterPro" id="IPR023332">
    <property type="entry name" value="Proteasome_alpha-type"/>
</dbReference>
<dbReference type="GO" id="GO:0006511">
    <property type="term" value="P:ubiquitin-dependent protein catabolic process"/>
    <property type="evidence" value="ECO:0007669"/>
    <property type="project" value="InterPro"/>
</dbReference>
<comment type="similarity">
    <text evidence="10">Belongs to the peptidase T1A family.</text>
</comment>
<dbReference type="PRINTS" id="PR00747">
    <property type="entry name" value="GLYHDRLASE47"/>
</dbReference>
<evidence type="ECO:0000256" key="11">
    <source>
        <dbReference type="RuleBase" id="RU361193"/>
    </source>
</evidence>
<dbReference type="Gene3D" id="3.60.20.10">
    <property type="entry name" value="Glutamine Phosphoribosylpyrophosphate, subunit 1, domain 1"/>
    <property type="match status" value="1"/>
</dbReference>
<feature type="domain" description="Proteasome alpha-type subunits" evidence="13">
    <location>
        <begin position="625"/>
        <end position="647"/>
    </location>
</feature>
<dbReference type="UniPathway" id="UPA00378"/>
<evidence type="ECO:0000259" key="13">
    <source>
        <dbReference type="PROSITE" id="PS00388"/>
    </source>
</evidence>
<dbReference type="Pfam" id="PF01532">
    <property type="entry name" value="Glyco_hydro_47"/>
    <property type="match status" value="1"/>
</dbReference>
<dbReference type="FunFam" id="1.50.10.10:FF:000037">
    <property type="entry name" value="alpha-1,2-Mannosidase"/>
    <property type="match status" value="1"/>
</dbReference>
<dbReference type="GO" id="GO:0005509">
    <property type="term" value="F:calcium ion binding"/>
    <property type="evidence" value="ECO:0007669"/>
    <property type="project" value="InterPro"/>
</dbReference>
<dbReference type="GO" id="GO:0036503">
    <property type="term" value="P:ERAD pathway"/>
    <property type="evidence" value="ECO:0007669"/>
    <property type="project" value="UniProtKB-ARBA"/>
</dbReference>
<comment type="cofactor">
    <cofactor evidence="1 8">
        <name>Ca(2+)</name>
        <dbReference type="ChEBI" id="CHEBI:29108"/>
    </cofactor>
</comment>
<dbReference type="Gene3D" id="1.50.10.10">
    <property type="match status" value="1"/>
</dbReference>
<evidence type="ECO:0000256" key="7">
    <source>
        <dbReference type="PIRSR" id="PIRSR601382-1"/>
    </source>
</evidence>
<dbReference type="AlphaFoldDB" id="A0A0F4G9K8"/>
<dbReference type="GO" id="GO:0016020">
    <property type="term" value="C:membrane"/>
    <property type="evidence" value="ECO:0007669"/>
    <property type="project" value="InterPro"/>
</dbReference>
<dbReference type="InterPro" id="IPR001353">
    <property type="entry name" value="Proteasome_sua/b"/>
</dbReference>
<dbReference type="Pfam" id="PF00227">
    <property type="entry name" value="Proteasome"/>
    <property type="match status" value="2"/>
</dbReference>
<keyword evidence="15" id="KW-1185">Reference proteome</keyword>
<dbReference type="GO" id="GO:0004571">
    <property type="term" value="F:mannosyl-oligosaccharide 1,2-alpha-mannosidase activity"/>
    <property type="evidence" value="ECO:0007669"/>
    <property type="project" value="InterPro"/>
</dbReference>
<organism evidence="14 15">
    <name type="scientific">Zymoseptoria brevis</name>
    <dbReference type="NCBI Taxonomy" id="1047168"/>
    <lineage>
        <taxon>Eukaryota</taxon>
        <taxon>Fungi</taxon>
        <taxon>Dikarya</taxon>
        <taxon>Ascomycota</taxon>
        <taxon>Pezizomycotina</taxon>
        <taxon>Dothideomycetes</taxon>
        <taxon>Dothideomycetidae</taxon>
        <taxon>Mycosphaerellales</taxon>
        <taxon>Mycosphaerellaceae</taxon>
        <taxon>Zymoseptoria</taxon>
    </lineage>
</organism>
<dbReference type="PANTHER" id="PTHR11742">
    <property type="entry name" value="MANNOSYL-OLIGOSACCHARIDE ALPHA-1,2-MANNOSIDASE-RELATED"/>
    <property type="match status" value="1"/>
</dbReference>
<comment type="pathway">
    <text evidence="2">Protein modification; protein glycosylation.</text>
</comment>
<keyword evidence="8" id="KW-0106">Calcium</keyword>
<dbReference type="InterPro" id="IPR036026">
    <property type="entry name" value="Seven-hairpin_glycosidases"/>
</dbReference>
<dbReference type="GO" id="GO:0005783">
    <property type="term" value="C:endoplasmic reticulum"/>
    <property type="evidence" value="ECO:0007669"/>
    <property type="project" value="TreeGrafter"/>
</dbReference>
<evidence type="ECO:0000256" key="2">
    <source>
        <dbReference type="ARBA" id="ARBA00004922"/>
    </source>
</evidence>
<feature type="binding site" evidence="8">
    <location>
        <position position="590"/>
    </location>
    <ligand>
        <name>Ca(2+)</name>
        <dbReference type="ChEBI" id="CHEBI:29108"/>
    </ligand>
</feature>
<dbReference type="GO" id="GO:0019773">
    <property type="term" value="C:proteasome core complex, alpha-subunit complex"/>
    <property type="evidence" value="ECO:0007669"/>
    <property type="project" value="UniProtKB-UniRule"/>
</dbReference>
<dbReference type="EC" id="3.2.1.-" evidence="11"/>
<comment type="caution">
    <text evidence="14">The sequence shown here is derived from an EMBL/GenBank/DDBJ whole genome shotgun (WGS) entry which is preliminary data.</text>
</comment>
<dbReference type="STRING" id="1047168.A0A0F4G9K8"/>
<dbReference type="SMART" id="SM00948">
    <property type="entry name" value="Proteasome_A_N"/>
    <property type="match status" value="1"/>
</dbReference>
<dbReference type="Pfam" id="PF10584">
    <property type="entry name" value="Proteasome_A_N"/>
    <property type="match status" value="1"/>
</dbReference>
<keyword evidence="4 11" id="KW-0378">Hydrolase</keyword>
<accession>A0A0F4G9K8</accession>
<evidence type="ECO:0000256" key="1">
    <source>
        <dbReference type="ARBA" id="ARBA00001913"/>
    </source>
</evidence>
<dbReference type="PROSITE" id="PS51475">
    <property type="entry name" value="PROTEASOME_ALPHA_2"/>
    <property type="match status" value="1"/>
</dbReference>
<sequence>MPSCGRSTTIGVTGIILFTLLLHVNLFRSPHSQLGPASLQYTDGIYRLPAKDDPDKFDWARRPQLHPVQQYLPLPVHSGAELPKVQYSFNGKETSARAAERRQRLAEVKFAMKRSWDAYRRHAWLADELLPVSGGNKTAFGGWAATLVDSLDTLWIMDLKEEFKEAVDSIVQIDFTATTQKSINVFETTIRYLGGFLSAYDLSDDRRLLDKSLELADMLYAAFDTPNRIPILRWDFHAARKGEEQAASDHVVLAEMGSLCLELTRLSQITRDPKWYDAVARVMDVFRDQQYQSSIPGMWPLIVNGRDMEFFSKHSSQVFSIAALGDSIYEYLPKMYALLGGSEQYASMFNGAMNTLMHHSLFRPMTRQGDVDALVPGALRFLEEKITVQAELQHLSCFSGGMFALGGKLLQNESYVNIGRKLTDGCIWAYDNFPTKIMPEVSNVVRCKDDSSCPWDEDEWNRAVYDLAPFEIKEQTNSSELIKKTRLPPGIASIPDPGYRLRPEAIESIFINYRITGDESLQDTAWSMFKTVYAHTRTEFAHAAMKDVTNGTAPKEDSMESFWTAETLKYYYLVFCEPEYISLDEFVFNTEAHPFRRMGQHGLDTALRARRLSQLAAMTSIGTGYDLSNSVFSPDGRNFQVEYAVKAVENGGTAIGIRCKDGVVLALEKLVSSKLLKKDANKRIATIDRHMGVVHSGLLPDGRHFISRARDEASSWRGTYKAPIPVASLANRMGAFVQAYTLYSSVRPFGITAIVGGWDAETEIDVDGVVGSGPKAGSGGKTAGVKEGGPYLYMIEPSGLYWGYYAAATGKGRQAAKSELEKLKLDPKEGDCLTLEEGVKEAARIIYVAHEDSKDKDFELELTWISAVNGPTKGRHEEVPKAMKEEAERLAKIALEGEDEEEETKMEE</sequence>
<evidence type="ECO:0000256" key="12">
    <source>
        <dbReference type="SAM" id="Phobius"/>
    </source>
</evidence>
<dbReference type="SUPFAM" id="SSF56235">
    <property type="entry name" value="N-terminal nucleophile aminohydrolases (Ntn hydrolases)"/>
    <property type="match status" value="1"/>
</dbReference>
<dbReference type="FunFam" id="3.60.20.10:FF:000044">
    <property type="entry name" value="Probable proteasome subunit alpha type-7"/>
    <property type="match status" value="1"/>
</dbReference>
<name>A0A0F4G9K8_9PEZI</name>
<feature type="active site" evidence="7">
    <location>
        <position position="326"/>
    </location>
</feature>
<protein>
    <recommendedName>
        <fullName evidence="11">alpha-1,2-Mannosidase</fullName>
        <ecNumber evidence="11">3.2.1.-</ecNumber>
    </recommendedName>
</protein>
<evidence type="ECO:0000256" key="6">
    <source>
        <dbReference type="ARBA" id="ARBA00023157"/>
    </source>
</evidence>
<evidence type="ECO:0000256" key="10">
    <source>
        <dbReference type="PROSITE-ProRule" id="PRU00808"/>
    </source>
</evidence>
<evidence type="ECO:0000256" key="3">
    <source>
        <dbReference type="ARBA" id="ARBA00007658"/>
    </source>
</evidence>
<reference evidence="14 15" key="1">
    <citation type="submission" date="2015-03" db="EMBL/GenBank/DDBJ databases">
        <title>RNA-seq based gene annotation and comparative genomics of four Zymoseptoria species reveal species-specific pathogenicity related genes and transposable element activity.</title>
        <authorList>
            <person name="Grandaubert J."/>
            <person name="Bhattacharyya A."/>
            <person name="Stukenbrock E.H."/>
        </authorList>
    </citation>
    <scope>NUCLEOTIDE SEQUENCE [LARGE SCALE GENOMIC DNA]</scope>
    <source>
        <strain evidence="14 15">Zb18110</strain>
    </source>
</reference>
<keyword evidence="11" id="KW-0326">Glycosidase</keyword>
<dbReference type="CDD" id="cd03751">
    <property type="entry name" value="proteasome_alpha_type_3"/>
    <property type="match status" value="1"/>
</dbReference>
<dbReference type="EMBL" id="LAFY01004227">
    <property type="protein sequence ID" value="KJX93702.1"/>
    <property type="molecule type" value="Genomic_DNA"/>
</dbReference>
<dbReference type="PROSITE" id="PS00388">
    <property type="entry name" value="PROTEASOME_ALPHA_1"/>
    <property type="match status" value="1"/>
</dbReference>
<evidence type="ECO:0000256" key="4">
    <source>
        <dbReference type="ARBA" id="ARBA00022801"/>
    </source>
</evidence>
<dbReference type="Proteomes" id="UP000033647">
    <property type="component" value="Unassembled WGS sequence"/>
</dbReference>
<dbReference type="InterPro" id="IPR000426">
    <property type="entry name" value="Proteasome_asu_N"/>
</dbReference>
<dbReference type="InterPro" id="IPR012341">
    <property type="entry name" value="6hp_glycosidase-like_sf"/>
</dbReference>
<dbReference type="InterPro" id="IPR029055">
    <property type="entry name" value="Ntn_hydrolases_N"/>
</dbReference>
<keyword evidence="6 9" id="KW-1015">Disulfide bond</keyword>
<keyword evidence="12" id="KW-1133">Transmembrane helix</keyword>
<evidence type="ECO:0000256" key="8">
    <source>
        <dbReference type="PIRSR" id="PIRSR601382-2"/>
    </source>
</evidence>
<dbReference type="PANTHER" id="PTHR11742:SF89">
    <property type="entry name" value="ALPHA-1,2-MANNOSIDASE"/>
    <property type="match status" value="1"/>
</dbReference>